<proteinExistence type="predicted"/>
<dbReference type="RefSeq" id="XP_064852690.1">
    <property type="nucleotide sequence ID" value="XM_064996618.1"/>
</dbReference>
<reference evidence="2 3" key="1">
    <citation type="journal article" date="2023" name="Elife">
        <title>Identification of key yeast species and microbe-microbe interactions impacting larval growth of Drosophila in the wild.</title>
        <authorList>
            <person name="Mure A."/>
            <person name="Sugiura Y."/>
            <person name="Maeda R."/>
            <person name="Honda K."/>
            <person name="Sakurai N."/>
            <person name="Takahashi Y."/>
            <person name="Watada M."/>
            <person name="Katoh T."/>
            <person name="Gotoh A."/>
            <person name="Gotoh Y."/>
            <person name="Taniguchi I."/>
            <person name="Nakamura K."/>
            <person name="Hayashi T."/>
            <person name="Katayama T."/>
            <person name="Uemura T."/>
            <person name="Hattori Y."/>
        </authorList>
    </citation>
    <scope>NUCLEOTIDE SEQUENCE [LARGE SCALE GENOMIC DNA]</scope>
    <source>
        <strain evidence="2 3">SC-9</strain>
    </source>
</reference>
<feature type="region of interest" description="Disordered" evidence="1">
    <location>
        <begin position="167"/>
        <end position="197"/>
    </location>
</feature>
<comment type="caution">
    <text evidence="2">The sequence shown here is derived from an EMBL/GenBank/DDBJ whole genome shotgun (WGS) entry which is preliminary data.</text>
</comment>
<feature type="compositionally biased region" description="Basic residues" evidence="1">
    <location>
        <begin position="172"/>
        <end position="197"/>
    </location>
</feature>
<dbReference type="AlphaFoldDB" id="A0AAV5QMX4"/>
<dbReference type="EMBL" id="BTFZ01000010">
    <property type="protein sequence ID" value="GMM35690.1"/>
    <property type="molecule type" value="Genomic_DNA"/>
</dbReference>
<protein>
    <submittedName>
        <fullName evidence="2">Uncharacterized protein</fullName>
    </submittedName>
</protein>
<keyword evidence="3" id="KW-1185">Reference proteome</keyword>
<organism evidence="2 3">
    <name type="scientific">Saccharomycopsis crataegensis</name>
    <dbReference type="NCBI Taxonomy" id="43959"/>
    <lineage>
        <taxon>Eukaryota</taxon>
        <taxon>Fungi</taxon>
        <taxon>Dikarya</taxon>
        <taxon>Ascomycota</taxon>
        <taxon>Saccharomycotina</taxon>
        <taxon>Saccharomycetes</taxon>
        <taxon>Saccharomycopsidaceae</taxon>
        <taxon>Saccharomycopsis</taxon>
    </lineage>
</organism>
<dbReference type="Proteomes" id="UP001360560">
    <property type="component" value="Unassembled WGS sequence"/>
</dbReference>
<evidence type="ECO:0000313" key="3">
    <source>
        <dbReference type="Proteomes" id="UP001360560"/>
    </source>
</evidence>
<gene>
    <name evidence="2" type="ORF">DASC09_030150</name>
</gene>
<dbReference type="GeneID" id="90073669"/>
<accession>A0AAV5QMX4</accession>
<evidence type="ECO:0000313" key="2">
    <source>
        <dbReference type="EMBL" id="GMM35690.1"/>
    </source>
</evidence>
<evidence type="ECO:0000256" key="1">
    <source>
        <dbReference type="SAM" id="MobiDB-lite"/>
    </source>
</evidence>
<sequence>MGLIPWFVGTVNVSAVKGRLSGFWGPKEVVFKFRFENLIKRTPEDGKVSKYLCLMPGLISSDKYLNEAVLKSLKLDSCNTFTISSDPTASNTINPANLFLKEITEVGGWAGSSYLLKNLQSLACKLKDESLACKLKNEDSTKSLAITVKKEIMEAASITNGKLLDQNEISSRKRKSRSDKKSRRSKKKRRHRLSKKKTLCKRCRL</sequence>
<name>A0AAV5QMX4_9ASCO</name>